<dbReference type="Proteomes" id="UP000636800">
    <property type="component" value="Unassembled WGS sequence"/>
</dbReference>
<organism evidence="3 4">
    <name type="scientific">Vanilla planifolia</name>
    <name type="common">Vanilla</name>
    <dbReference type="NCBI Taxonomy" id="51239"/>
    <lineage>
        <taxon>Eukaryota</taxon>
        <taxon>Viridiplantae</taxon>
        <taxon>Streptophyta</taxon>
        <taxon>Embryophyta</taxon>
        <taxon>Tracheophyta</taxon>
        <taxon>Spermatophyta</taxon>
        <taxon>Magnoliopsida</taxon>
        <taxon>Liliopsida</taxon>
        <taxon>Asparagales</taxon>
        <taxon>Orchidaceae</taxon>
        <taxon>Vanilloideae</taxon>
        <taxon>Vanilleae</taxon>
        <taxon>Vanilla</taxon>
    </lineage>
</organism>
<feature type="region of interest" description="Disordered" evidence="1">
    <location>
        <begin position="1"/>
        <end position="34"/>
    </location>
</feature>
<feature type="compositionally biased region" description="Basic and acidic residues" evidence="1">
    <location>
        <begin position="13"/>
        <end position="29"/>
    </location>
</feature>
<comment type="caution">
    <text evidence="3">The sequence shown here is derived from an EMBL/GenBank/DDBJ whole genome shotgun (WGS) entry which is preliminary data.</text>
</comment>
<protein>
    <submittedName>
        <fullName evidence="3">Uncharacterized protein</fullName>
    </submittedName>
</protein>
<evidence type="ECO:0000313" key="4">
    <source>
        <dbReference type="Proteomes" id="UP000636800"/>
    </source>
</evidence>
<dbReference type="Proteomes" id="UP000639772">
    <property type="component" value="Unassembled WGS sequence"/>
</dbReference>
<sequence length="135" mass="15182">MAGPQDNFSGLMTEDHARVHHSTNRDARSKPRRNITRAIAVPIIIPKSRRRVMMKSFGDPLRQAISQRDDGRRRPSTGFSHKCISSIGGSIVVLHPRLAYSGISVWAHPSIYLSVASTRLVRQSIPRSIGRSWMR</sequence>
<dbReference type="EMBL" id="JADCNM010000539">
    <property type="protein sequence ID" value="KAG0446801.1"/>
    <property type="molecule type" value="Genomic_DNA"/>
</dbReference>
<evidence type="ECO:0000256" key="1">
    <source>
        <dbReference type="SAM" id="MobiDB-lite"/>
    </source>
</evidence>
<name>A0A835P7X7_VANPL</name>
<evidence type="ECO:0000313" key="5">
    <source>
        <dbReference type="Proteomes" id="UP000639772"/>
    </source>
</evidence>
<feature type="region of interest" description="Disordered" evidence="1">
    <location>
        <begin position="58"/>
        <end position="78"/>
    </location>
</feature>
<evidence type="ECO:0000313" key="3">
    <source>
        <dbReference type="EMBL" id="KAG0446867.1"/>
    </source>
</evidence>
<gene>
    <name evidence="3" type="ORF">HPP92_028634</name>
    <name evidence="2" type="ORF">HPP92_028639</name>
</gene>
<proteinExistence type="predicted"/>
<keyword evidence="4" id="KW-1185">Reference proteome</keyword>
<reference evidence="4 5" key="1">
    <citation type="journal article" date="2020" name="Nat. Food">
        <title>A phased Vanilla planifolia genome enables genetic improvement of flavour and production.</title>
        <authorList>
            <person name="Hasing T."/>
            <person name="Tang H."/>
            <person name="Brym M."/>
            <person name="Khazi F."/>
            <person name="Huang T."/>
            <person name="Chambers A.H."/>
        </authorList>
    </citation>
    <scope>NUCLEOTIDE SEQUENCE [LARGE SCALE GENOMIC DNA]</scope>
    <source>
        <tissue evidence="3">Leaf</tissue>
    </source>
</reference>
<accession>A0A835P7X7</accession>
<dbReference type="AlphaFoldDB" id="A0A835P7X7"/>
<dbReference type="EMBL" id="JADCNL010000538">
    <property type="protein sequence ID" value="KAG0446867.1"/>
    <property type="molecule type" value="Genomic_DNA"/>
</dbReference>
<evidence type="ECO:0000313" key="2">
    <source>
        <dbReference type="EMBL" id="KAG0446801.1"/>
    </source>
</evidence>
<feature type="compositionally biased region" description="Polar residues" evidence="1">
    <location>
        <begin position="1"/>
        <end position="10"/>
    </location>
</feature>